<dbReference type="eggNOG" id="ENOG5030BZF">
    <property type="taxonomic scope" value="Bacteria"/>
</dbReference>
<keyword evidence="2" id="KW-1185">Reference proteome</keyword>
<dbReference type="RefSeq" id="WP_036178795.1">
    <property type="nucleotide sequence ID" value="NZ_AVCZ01000039.1"/>
</dbReference>
<protein>
    <submittedName>
        <fullName evidence="1">Uncharacterized protein</fullName>
    </submittedName>
</protein>
<accession>A0A0A3IXW7</accession>
<comment type="caution">
    <text evidence="1">The sequence shown here is derived from an EMBL/GenBank/DDBJ whole genome shotgun (WGS) entry which is preliminary data.</text>
</comment>
<gene>
    <name evidence="1" type="ORF">CD30_16175</name>
</gene>
<dbReference type="Proteomes" id="UP000030595">
    <property type="component" value="Unassembled WGS sequence"/>
</dbReference>
<dbReference type="EMBL" id="JPVQ01000039">
    <property type="protein sequence ID" value="KGR89624.1"/>
    <property type="molecule type" value="Genomic_DNA"/>
</dbReference>
<name>A0A0A3IXW7_9BACL</name>
<evidence type="ECO:0000313" key="2">
    <source>
        <dbReference type="Proteomes" id="UP000030595"/>
    </source>
</evidence>
<organism evidence="1 2">
    <name type="scientific">Ureibacillus massiliensis 4400831 = CIP 108448 = CCUG 49529</name>
    <dbReference type="NCBI Taxonomy" id="1211035"/>
    <lineage>
        <taxon>Bacteria</taxon>
        <taxon>Bacillati</taxon>
        <taxon>Bacillota</taxon>
        <taxon>Bacilli</taxon>
        <taxon>Bacillales</taxon>
        <taxon>Caryophanaceae</taxon>
        <taxon>Ureibacillus</taxon>
    </lineage>
</organism>
<sequence length="146" mass="17682">MTTDKQVVTSLEKMHTKHVRHFYRSIADINLELVKIHKSIELDIDKEKYRHATNYVNEFISYTTVWNVKFVYNLESPEIAMLQLFHLEYIFENEPINRFSKERLIFTEQKEKFNSLNAFKPEHIAIRKQKMRDYIAEHEHPTNLPE</sequence>
<dbReference type="OrthoDB" id="2735168at2"/>
<proteinExistence type="predicted"/>
<evidence type="ECO:0000313" key="1">
    <source>
        <dbReference type="EMBL" id="KGR89624.1"/>
    </source>
</evidence>
<reference evidence="1 2" key="1">
    <citation type="submission" date="2014-02" db="EMBL/GenBank/DDBJ databases">
        <title>Draft genome sequence of Lysinibacillus massiliensis CCUG 49529.</title>
        <authorList>
            <person name="Zhang F."/>
            <person name="Wang G."/>
            <person name="Zhang L."/>
        </authorList>
    </citation>
    <scope>NUCLEOTIDE SEQUENCE [LARGE SCALE GENOMIC DNA]</scope>
    <source>
        <strain evidence="1 2">CCUG 49529</strain>
    </source>
</reference>
<dbReference type="AlphaFoldDB" id="A0A0A3IXW7"/>